<keyword evidence="3 5" id="KW-1133">Transmembrane helix</keyword>
<dbReference type="OrthoDB" id="2414543at2"/>
<keyword evidence="4 5" id="KW-0472">Membrane</keyword>
<dbReference type="AlphaFoldDB" id="A0A418IIM8"/>
<dbReference type="RefSeq" id="WP_119605085.1">
    <property type="nucleotide sequence ID" value="NZ_QXUF01000006.1"/>
</dbReference>
<evidence type="ECO:0000256" key="3">
    <source>
        <dbReference type="ARBA" id="ARBA00022989"/>
    </source>
</evidence>
<evidence type="ECO:0000313" key="6">
    <source>
        <dbReference type="EMBL" id="RIN02769.1"/>
    </source>
</evidence>
<feature type="transmembrane region" description="Helical" evidence="5">
    <location>
        <begin position="213"/>
        <end position="232"/>
    </location>
</feature>
<evidence type="ECO:0000313" key="7">
    <source>
        <dbReference type="Proteomes" id="UP000286317"/>
    </source>
</evidence>
<feature type="transmembrane region" description="Helical" evidence="5">
    <location>
        <begin position="126"/>
        <end position="148"/>
    </location>
</feature>
<keyword evidence="7" id="KW-1185">Reference proteome</keyword>
<name>A0A418IIM8_9STAP</name>
<evidence type="ECO:0000256" key="4">
    <source>
        <dbReference type="ARBA" id="ARBA00023136"/>
    </source>
</evidence>
<sequence>MKVGRYLLLTLLGGIVGGVIGIFIGLYDSTRTFLNFELPSYNIAIITSIIASILNIILTIFLHKIHKDALKYKTKMKENLGGYQTDELEEKANLKFMRSSFIYYIQVLISLVTLLVIVSVDADSTVTFYAIIPYLITIFPSLMIDFFVREYDSRYPKQGEAQYTEKTLQIMDEGERHITLISMYKTYHVNLTLIIIGAIILGIFSMVSGINQFVGLVILIVLFIYNAFGYLLKVSKFYK</sequence>
<keyword evidence="2 5" id="KW-0812">Transmembrane</keyword>
<accession>A0A418IIM8</accession>
<dbReference type="EMBL" id="QXUF01000006">
    <property type="protein sequence ID" value="RIN02769.1"/>
    <property type="molecule type" value="Genomic_DNA"/>
</dbReference>
<dbReference type="GO" id="GO:0016020">
    <property type="term" value="C:membrane"/>
    <property type="evidence" value="ECO:0007669"/>
    <property type="project" value="UniProtKB-SubCell"/>
</dbReference>
<dbReference type="InterPro" id="IPR027469">
    <property type="entry name" value="Cation_efflux_TMD_sf"/>
</dbReference>
<organism evidence="6 7">
    <name type="scientific">Staphylococcus shinii</name>
    <dbReference type="NCBI Taxonomy" id="2912228"/>
    <lineage>
        <taxon>Bacteria</taxon>
        <taxon>Bacillati</taxon>
        <taxon>Bacillota</taxon>
        <taxon>Bacilli</taxon>
        <taxon>Bacillales</taxon>
        <taxon>Staphylococcaceae</taxon>
        <taxon>Staphylococcus</taxon>
    </lineage>
</organism>
<feature type="transmembrane region" description="Helical" evidence="5">
    <location>
        <begin position="187"/>
        <end position="207"/>
    </location>
</feature>
<gene>
    <name evidence="6" type="ORF">BU112_01510</name>
</gene>
<proteinExistence type="predicted"/>
<evidence type="ECO:0000256" key="2">
    <source>
        <dbReference type="ARBA" id="ARBA00022692"/>
    </source>
</evidence>
<evidence type="ECO:0000256" key="5">
    <source>
        <dbReference type="SAM" id="Phobius"/>
    </source>
</evidence>
<evidence type="ECO:0000256" key="1">
    <source>
        <dbReference type="ARBA" id="ARBA00004141"/>
    </source>
</evidence>
<dbReference type="Proteomes" id="UP000286317">
    <property type="component" value="Unassembled WGS sequence"/>
</dbReference>
<dbReference type="InterPro" id="IPR021509">
    <property type="entry name" value="DUF3169"/>
</dbReference>
<comment type="subcellular location">
    <subcellularLocation>
        <location evidence="1">Membrane</location>
        <topology evidence="1">Multi-pass membrane protein</topology>
    </subcellularLocation>
</comment>
<feature type="transmembrane region" description="Helical" evidence="5">
    <location>
        <begin position="7"/>
        <end position="27"/>
    </location>
</feature>
<feature type="transmembrane region" description="Helical" evidence="5">
    <location>
        <begin position="39"/>
        <end position="62"/>
    </location>
</feature>
<reference evidence="6 7" key="1">
    <citation type="journal article" date="2016" name="Front. Microbiol.">
        <title>Comprehensive Phylogenetic Analysis of Bovine Non-aureus Staphylococci Species Based on Whole-Genome Sequencing.</title>
        <authorList>
            <person name="Naushad S."/>
            <person name="Barkema H.W."/>
            <person name="Luby C."/>
            <person name="Condas L.A."/>
            <person name="Nobrega D.B."/>
            <person name="Carson D.A."/>
            <person name="De Buck J."/>
        </authorList>
    </citation>
    <scope>NUCLEOTIDE SEQUENCE [LARGE SCALE GENOMIC DNA]</scope>
    <source>
        <strain evidence="6 7">SNUC 4554</strain>
    </source>
</reference>
<feature type="transmembrane region" description="Helical" evidence="5">
    <location>
        <begin position="101"/>
        <end position="120"/>
    </location>
</feature>
<comment type="caution">
    <text evidence="6">The sequence shown here is derived from an EMBL/GenBank/DDBJ whole genome shotgun (WGS) entry which is preliminary data.</text>
</comment>
<dbReference type="SUPFAM" id="SSF161111">
    <property type="entry name" value="Cation efflux protein transmembrane domain-like"/>
    <property type="match status" value="1"/>
</dbReference>
<dbReference type="Pfam" id="PF11368">
    <property type="entry name" value="DUF3169"/>
    <property type="match status" value="1"/>
</dbReference>
<protein>
    <submittedName>
        <fullName evidence="6">DUF3169 family protein</fullName>
    </submittedName>
</protein>